<keyword evidence="6" id="KW-1278">Translocase</keyword>
<dbReference type="Gene3D" id="3.40.50.300">
    <property type="entry name" value="P-loop containing nucleotide triphosphate hydrolases"/>
    <property type="match status" value="1"/>
</dbReference>
<protein>
    <recommendedName>
        <fullName evidence="10">Oligopeptide/dipeptide ABC transporter C-terminal domain-containing protein</fullName>
    </recommendedName>
</protein>
<dbReference type="PANTHER" id="PTHR43297">
    <property type="entry name" value="OLIGOPEPTIDE TRANSPORT ATP-BINDING PROTEIN APPD"/>
    <property type="match status" value="1"/>
</dbReference>
<dbReference type="InterPro" id="IPR027417">
    <property type="entry name" value="P-loop_NTPase"/>
</dbReference>
<accession>A0ABQ0TZ11</accession>
<evidence type="ECO:0008006" key="10">
    <source>
        <dbReference type="Google" id="ProtNLM"/>
    </source>
</evidence>
<comment type="caution">
    <text evidence="8">The sequence shown here is derived from an EMBL/GenBank/DDBJ whole genome shotgun (WGS) entry which is preliminary data.</text>
</comment>
<organism evidence="8 9">
    <name type="scientific">Brevibacillus reuszeri</name>
    <dbReference type="NCBI Taxonomy" id="54915"/>
    <lineage>
        <taxon>Bacteria</taxon>
        <taxon>Bacillati</taxon>
        <taxon>Bacillota</taxon>
        <taxon>Bacilli</taxon>
        <taxon>Bacillales</taxon>
        <taxon>Paenibacillaceae</taxon>
        <taxon>Brevibacillus</taxon>
    </lineage>
</organism>
<name>A0ABQ0TZ11_9BACL</name>
<dbReference type="Proteomes" id="UP000319578">
    <property type="component" value="Unassembled WGS sequence"/>
</dbReference>
<dbReference type="PANTHER" id="PTHR43297:SF14">
    <property type="entry name" value="ATPASE AAA-TYPE CORE DOMAIN-CONTAINING PROTEIN"/>
    <property type="match status" value="1"/>
</dbReference>
<evidence type="ECO:0000256" key="1">
    <source>
        <dbReference type="ARBA" id="ARBA00004370"/>
    </source>
</evidence>
<dbReference type="SUPFAM" id="SSF52540">
    <property type="entry name" value="P-loop containing nucleoside triphosphate hydrolases"/>
    <property type="match status" value="1"/>
</dbReference>
<evidence type="ECO:0000256" key="7">
    <source>
        <dbReference type="ARBA" id="ARBA00023136"/>
    </source>
</evidence>
<reference evidence="8 9" key="1">
    <citation type="submission" date="2019-06" db="EMBL/GenBank/DDBJ databases">
        <title>Whole genome shotgun sequence of Brevibacillus reuszeri NBRC 15719.</title>
        <authorList>
            <person name="Hosoyama A."/>
            <person name="Uohara A."/>
            <person name="Ohji S."/>
            <person name="Ichikawa N."/>
        </authorList>
    </citation>
    <scope>NUCLEOTIDE SEQUENCE [LARGE SCALE GENOMIC DNA]</scope>
    <source>
        <strain evidence="8 9">NBRC 15719</strain>
    </source>
</reference>
<evidence type="ECO:0000256" key="2">
    <source>
        <dbReference type="ARBA" id="ARBA00005417"/>
    </source>
</evidence>
<comment type="similarity">
    <text evidence="2">Belongs to the ABC transporter superfamily.</text>
</comment>
<evidence type="ECO:0000313" key="8">
    <source>
        <dbReference type="EMBL" id="GED73067.1"/>
    </source>
</evidence>
<dbReference type="EMBL" id="BJON01000041">
    <property type="protein sequence ID" value="GED73067.1"/>
    <property type="molecule type" value="Genomic_DNA"/>
</dbReference>
<keyword evidence="7" id="KW-0472">Membrane</keyword>
<gene>
    <name evidence="8" type="ORF">BRE01_67690</name>
</gene>
<comment type="subcellular location">
    <subcellularLocation>
        <location evidence="1">Membrane</location>
    </subcellularLocation>
</comment>
<keyword evidence="3" id="KW-0813">Transport</keyword>
<keyword evidence="9" id="KW-1185">Reference proteome</keyword>
<dbReference type="InterPro" id="IPR050388">
    <property type="entry name" value="ABC_Ni/Peptide_Import"/>
</dbReference>
<dbReference type="RefSeq" id="WP_049737021.1">
    <property type="nucleotide sequence ID" value="NZ_BJON01000041.1"/>
</dbReference>
<evidence type="ECO:0000313" key="9">
    <source>
        <dbReference type="Proteomes" id="UP000319578"/>
    </source>
</evidence>
<evidence type="ECO:0000256" key="4">
    <source>
        <dbReference type="ARBA" id="ARBA00022475"/>
    </source>
</evidence>
<proteinExistence type="inferred from homology"/>
<keyword evidence="4" id="KW-1003">Cell membrane</keyword>
<evidence type="ECO:0000256" key="3">
    <source>
        <dbReference type="ARBA" id="ARBA00022448"/>
    </source>
</evidence>
<evidence type="ECO:0000256" key="6">
    <source>
        <dbReference type="ARBA" id="ARBA00022967"/>
    </source>
</evidence>
<keyword evidence="5" id="KW-0997">Cell inner membrane</keyword>
<sequence>MSPSIIIADEPTTALDTENQYRVLQELERLRSEQDAAILLITHDLDVMAEMADEVLVMNRGETVDHTDVFSLFDSPRHPYTRELLCSRFEQELEEM</sequence>
<evidence type="ECO:0000256" key="5">
    <source>
        <dbReference type="ARBA" id="ARBA00022519"/>
    </source>
</evidence>